<protein>
    <submittedName>
        <fullName evidence="2">Uncharacterized protein</fullName>
    </submittedName>
</protein>
<dbReference type="EMBL" id="JAHJDP010000090">
    <property type="protein sequence ID" value="MBU2692403.1"/>
    <property type="molecule type" value="Genomic_DNA"/>
</dbReference>
<evidence type="ECO:0000313" key="2">
    <source>
        <dbReference type="EMBL" id="MBU2692403.1"/>
    </source>
</evidence>
<keyword evidence="1" id="KW-0812">Transmembrane</keyword>
<proteinExistence type="predicted"/>
<feature type="transmembrane region" description="Helical" evidence="1">
    <location>
        <begin position="12"/>
        <end position="32"/>
    </location>
</feature>
<accession>A0A948RWN6</accession>
<comment type="caution">
    <text evidence="2">The sequence shown here is derived from an EMBL/GenBank/DDBJ whole genome shotgun (WGS) entry which is preliminary data.</text>
</comment>
<keyword evidence="1" id="KW-1133">Transmembrane helix</keyword>
<organism evidence="2 3">
    <name type="scientific">Eiseniibacteriota bacterium</name>
    <dbReference type="NCBI Taxonomy" id="2212470"/>
    <lineage>
        <taxon>Bacteria</taxon>
        <taxon>Candidatus Eiseniibacteriota</taxon>
    </lineage>
</organism>
<name>A0A948RWN6_UNCEI</name>
<dbReference type="AlphaFoldDB" id="A0A948RWN6"/>
<gene>
    <name evidence="2" type="ORF">KJ970_15880</name>
</gene>
<sequence length="319" mass="36426">MVHKAILKTDPGMLTIFLLYSLFSFVFIYTLFKFPKFVMSPVSGIIQDQVEKFSRKTLAAFDLIDEEERRIGARLRKQYTKSVCEKAVEILFNKYKDEICTSNGSRVSPEEAGPLKNANDQGNRFKFVLRELKYYRLLREMEDTVQEIKKAAPPRFDYKGEELERVAREIEKEIRRKKNWQEADIPVTIQSRDQNGTVYGRLSCFGTPGSWIVSFEKIAPTQGIGRRTDEAAPPDPVTTDLDAHRALENILSTYKDDFPFVGSYAGKNPTLSVFASCWDAKINPNNYITDIKVRISTVSDSEMAKFTPLSWAKDNAGNP</sequence>
<reference evidence="2" key="1">
    <citation type="submission" date="2021-05" db="EMBL/GenBank/DDBJ databases">
        <title>Energy efficiency and biological interactions define the core microbiome of deep oligotrophic groundwater.</title>
        <authorList>
            <person name="Mehrshad M."/>
            <person name="Lopez-Fernandez M."/>
            <person name="Bell E."/>
            <person name="Bernier-Latmani R."/>
            <person name="Bertilsson S."/>
            <person name="Dopson M."/>
        </authorList>
    </citation>
    <scope>NUCLEOTIDE SEQUENCE</scope>
    <source>
        <strain evidence="2">Modern_marine.mb.64</strain>
    </source>
</reference>
<evidence type="ECO:0000313" key="3">
    <source>
        <dbReference type="Proteomes" id="UP000777784"/>
    </source>
</evidence>
<keyword evidence="1" id="KW-0472">Membrane</keyword>
<dbReference type="Proteomes" id="UP000777784">
    <property type="component" value="Unassembled WGS sequence"/>
</dbReference>
<evidence type="ECO:0000256" key="1">
    <source>
        <dbReference type="SAM" id="Phobius"/>
    </source>
</evidence>